<comment type="caution">
    <text evidence="2">The sequence shown here is derived from an EMBL/GenBank/DDBJ whole genome shotgun (WGS) entry which is preliminary data.</text>
</comment>
<proteinExistence type="predicted"/>
<keyword evidence="1" id="KW-0472">Membrane</keyword>
<evidence type="ECO:0000313" key="2">
    <source>
        <dbReference type="EMBL" id="KAL0477391.1"/>
    </source>
</evidence>
<keyword evidence="1" id="KW-1133">Transmembrane helix</keyword>
<keyword evidence="3" id="KW-1185">Reference proteome</keyword>
<feature type="transmembrane region" description="Helical" evidence="1">
    <location>
        <begin position="53"/>
        <end position="79"/>
    </location>
</feature>
<protein>
    <submittedName>
        <fullName evidence="2">Uncharacterized protein</fullName>
    </submittedName>
</protein>
<dbReference type="EMBL" id="JAOPGA020000167">
    <property type="protein sequence ID" value="KAL0477391.1"/>
    <property type="molecule type" value="Genomic_DNA"/>
</dbReference>
<sequence length="144" mass="16087">MTVTPSGDVELLTTSLVQIQKSRLNSGSPYNIGITFPHQVTCTPKGSTVVGTIIIVVIVVVVSLICGVCILSLIIHCWYQRRQDKILRSTIPHNAHVVSLSNDYITYTPQDVYRENPYAQQTYITPHPSEYPPQQVPHTLVMNQ</sequence>
<accession>A0AAW2YKE6</accession>
<evidence type="ECO:0000313" key="3">
    <source>
        <dbReference type="Proteomes" id="UP001431209"/>
    </source>
</evidence>
<gene>
    <name evidence="2" type="ORF">AKO1_005793</name>
</gene>
<name>A0AAW2YKE6_9EUKA</name>
<dbReference type="Proteomes" id="UP001431209">
    <property type="component" value="Unassembled WGS sequence"/>
</dbReference>
<evidence type="ECO:0000256" key="1">
    <source>
        <dbReference type="SAM" id="Phobius"/>
    </source>
</evidence>
<organism evidence="2 3">
    <name type="scientific">Acrasis kona</name>
    <dbReference type="NCBI Taxonomy" id="1008807"/>
    <lineage>
        <taxon>Eukaryota</taxon>
        <taxon>Discoba</taxon>
        <taxon>Heterolobosea</taxon>
        <taxon>Tetramitia</taxon>
        <taxon>Eutetramitia</taxon>
        <taxon>Acrasidae</taxon>
        <taxon>Acrasis</taxon>
    </lineage>
</organism>
<dbReference type="AlphaFoldDB" id="A0AAW2YKE6"/>
<keyword evidence="1" id="KW-0812">Transmembrane</keyword>
<reference evidence="2 3" key="1">
    <citation type="submission" date="2024-03" db="EMBL/GenBank/DDBJ databases">
        <title>The Acrasis kona genome and developmental transcriptomes reveal deep origins of eukaryotic multicellular pathways.</title>
        <authorList>
            <person name="Sheikh S."/>
            <person name="Fu C.-J."/>
            <person name="Brown M.W."/>
            <person name="Baldauf S.L."/>
        </authorList>
    </citation>
    <scope>NUCLEOTIDE SEQUENCE [LARGE SCALE GENOMIC DNA]</scope>
    <source>
        <strain evidence="2 3">ATCC MYA-3509</strain>
    </source>
</reference>